<feature type="compositionally biased region" description="Acidic residues" evidence="7">
    <location>
        <begin position="173"/>
        <end position="188"/>
    </location>
</feature>
<evidence type="ECO:0000256" key="4">
    <source>
        <dbReference type="ARBA" id="ARBA00022692"/>
    </source>
</evidence>
<evidence type="ECO:0000256" key="6">
    <source>
        <dbReference type="ARBA" id="ARBA00023136"/>
    </source>
</evidence>
<evidence type="ECO:0000313" key="10">
    <source>
        <dbReference type="EMBL" id="KIX97460.1"/>
    </source>
</evidence>
<feature type="domain" description="Sodium/calcium exchanger membrane region" evidence="9">
    <location>
        <begin position="229"/>
        <end position="365"/>
    </location>
</feature>
<comment type="subcellular location">
    <subcellularLocation>
        <location evidence="1">Membrane</location>
        <topology evidence="1">Multi-pass membrane protein</topology>
    </subcellularLocation>
</comment>
<dbReference type="InterPro" id="IPR044880">
    <property type="entry name" value="NCX_ion-bd_dom_sf"/>
</dbReference>
<keyword evidence="6 8" id="KW-0472">Membrane</keyword>
<dbReference type="VEuPathDB" id="FungiDB:Z520_06912"/>
<accession>A0A0D2H6K3</accession>
<feature type="transmembrane region" description="Helical" evidence="8">
    <location>
        <begin position="140"/>
        <end position="161"/>
    </location>
</feature>
<dbReference type="GO" id="GO:0006874">
    <property type="term" value="P:intracellular calcium ion homeostasis"/>
    <property type="evidence" value="ECO:0007669"/>
    <property type="project" value="TreeGrafter"/>
</dbReference>
<evidence type="ECO:0000256" key="1">
    <source>
        <dbReference type="ARBA" id="ARBA00004141"/>
    </source>
</evidence>
<dbReference type="PANTHER" id="PTHR10846">
    <property type="entry name" value="SODIUM/POTASSIUM/CALCIUM EXCHANGER"/>
    <property type="match status" value="1"/>
</dbReference>
<feature type="transmembrane region" description="Helical" evidence="8">
    <location>
        <begin position="14"/>
        <end position="39"/>
    </location>
</feature>
<dbReference type="EMBL" id="KN848074">
    <property type="protein sequence ID" value="KIX97460.1"/>
    <property type="molecule type" value="Genomic_DNA"/>
</dbReference>
<dbReference type="STRING" id="1442371.A0A0D2H6K3"/>
<dbReference type="PANTHER" id="PTHR10846:SF8">
    <property type="entry name" value="INNER MEMBRANE PROTEIN YRBG"/>
    <property type="match status" value="1"/>
</dbReference>
<feature type="region of interest" description="Disordered" evidence="7">
    <location>
        <begin position="173"/>
        <end position="215"/>
    </location>
</feature>
<keyword evidence="11" id="KW-1185">Reference proteome</keyword>
<dbReference type="Pfam" id="PF01699">
    <property type="entry name" value="Na_Ca_ex"/>
    <property type="match status" value="2"/>
</dbReference>
<gene>
    <name evidence="10" type="ORF">Z520_06912</name>
</gene>
<evidence type="ECO:0000256" key="2">
    <source>
        <dbReference type="ARBA" id="ARBA00005364"/>
    </source>
</evidence>
<dbReference type="Gene3D" id="1.20.1420.30">
    <property type="entry name" value="NCX, central ion-binding region"/>
    <property type="match status" value="2"/>
</dbReference>
<feature type="transmembrane region" description="Helical" evidence="8">
    <location>
        <begin position="325"/>
        <end position="345"/>
    </location>
</feature>
<feature type="transmembrane region" description="Helical" evidence="8">
    <location>
        <begin position="113"/>
        <end position="134"/>
    </location>
</feature>
<dbReference type="GO" id="GO:0005886">
    <property type="term" value="C:plasma membrane"/>
    <property type="evidence" value="ECO:0007669"/>
    <property type="project" value="TreeGrafter"/>
</dbReference>
<keyword evidence="4 8" id="KW-0812">Transmembrane</keyword>
<dbReference type="Proteomes" id="UP000053411">
    <property type="component" value="Unassembled WGS sequence"/>
</dbReference>
<feature type="transmembrane region" description="Helical" evidence="8">
    <location>
        <begin position="226"/>
        <end position="247"/>
    </location>
</feature>
<dbReference type="GO" id="GO:0008273">
    <property type="term" value="F:calcium, potassium:sodium antiporter activity"/>
    <property type="evidence" value="ECO:0007669"/>
    <property type="project" value="TreeGrafter"/>
</dbReference>
<keyword evidence="3" id="KW-0050">Antiport</keyword>
<sequence>MATGASSASVDSTLFPLCTFLLSIYTLGISADVFISSTARVAHRLHVSETLVSLLTAGAEWEELAVVVAAVAQRQPKIALGNVLGSCVANIFGAFSLGVLAQRQPIVTYDVSAKIYAVVLFGVTTAVAVLWGFGQLQAHVYGAVLVVAFALYLAGIGWSIYRGVLAAPVESDAESDADGSDSESDGDPEVQPATVDGISRQENSGTEEVDESSALIGRRRKRPSTLLYLARLILAFIALSISGYVLAHSSHSLAAKFNISETVFGATLLSLATTLPEKFVAVISGYRGHPGIMVANTVGSNIFLLTLCLGVTILSSKSLAQGSSYTNEIVWSWTSSAFLTVMILLGTHRLVGLAMLLAYVAFIVLEFTLYKP</sequence>
<proteinExistence type="inferred from homology"/>
<evidence type="ECO:0000256" key="8">
    <source>
        <dbReference type="SAM" id="Phobius"/>
    </source>
</evidence>
<reference evidence="10 11" key="1">
    <citation type="submission" date="2015-01" db="EMBL/GenBank/DDBJ databases">
        <title>The Genome Sequence of Fonsecaea multimorphosa CBS 102226.</title>
        <authorList>
            <consortium name="The Broad Institute Genomics Platform"/>
            <person name="Cuomo C."/>
            <person name="de Hoog S."/>
            <person name="Gorbushina A."/>
            <person name="Stielow B."/>
            <person name="Teixiera M."/>
            <person name="Abouelleil A."/>
            <person name="Chapman S.B."/>
            <person name="Priest M."/>
            <person name="Young S.K."/>
            <person name="Wortman J."/>
            <person name="Nusbaum C."/>
            <person name="Birren B."/>
        </authorList>
    </citation>
    <scope>NUCLEOTIDE SEQUENCE [LARGE SCALE GENOMIC DNA]</scope>
    <source>
        <strain evidence="10 11">CBS 102226</strain>
    </source>
</reference>
<keyword evidence="3" id="KW-0813">Transport</keyword>
<protein>
    <recommendedName>
        <fullName evidence="9">Sodium/calcium exchanger membrane region domain-containing protein</fullName>
    </recommendedName>
</protein>
<dbReference type="GO" id="GO:0005262">
    <property type="term" value="F:calcium channel activity"/>
    <property type="evidence" value="ECO:0007669"/>
    <property type="project" value="TreeGrafter"/>
</dbReference>
<evidence type="ECO:0000256" key="3">
    <source>
        <dbReference type="ARBA" id="ARBA00022449"/>
    </source>
</evidence>
<dbReference type="AlphaFoldDB" id="A0A0D2H6K3"/>
<name>A0A0D2H6K3_9EURO</name>
<feature type="transmembrane region" description="Helical" evidence="8">
    <location>
        <begin position="78"/>
        <end position="101"/>
    </location>
</feature>
<organism evidence="10 11">
    <name type="scientific">Fonsecaea multimorphosa CBS 102226</name>
    <dbReference type="NCBI Taxonomy" id="1442371"/>
    <lineage>
        <taxon>Eukaryota</taxon>
        <taxon>Fungi</taxon>
        <taxon>Dikarya</taxon>
        <taxon>Ascomycota</taxon>
        <taxon>Pezizomycotina</taxon>
        <taxon>Eurotiomycetes</taxon>
        <taxon>Chaetothyriomycetidae</taxon>
        <taxon>Chaetothyriales</taxon>
        <taxon>Herpotrichiellaceae</taxon>
        <taxon>Fonsecaea</taxon>
    </lineage>
</organism>
<dbReference type="RefSeq" id="XP_016631583.1">
    <property type="nucleotide sequence ID" value="XM_016777412.1"/>
</dbReference>
<evidence type="ECO:0000313" key="11">
    <source>
        <dbReference type="Proteomes" id="UP000053411"/>
    </source>
</evidence>
<dbReference type="GeneID" id="27712658"/>
<comment type="similarity">
    <text evidence="2">Belongs to the Ca(2+):cation antiporter (CaCA) (TC 2.A.19) family. SLC24A subfamily.</text>
</comment>
<evidence type="ECO:0000256" key="7">
    <source>
        <dbReference type="SAM" id="MobiDB-lite"/>
    </source>
</evidence>
<evidence type="ECO:0000259" key="9">
    <source>
        <dbReference type="Pfam" id="PF01699"/>
    </source>
</evidence>
<dbReference type="InterPro" id="IPR004837">
    <property type="entry name" value="NaCa_Exmemb"/>
</dbReference>
<feature type="transmembrane region" description="Helical" evidence="8">
    <location>
        <begin position="351"/>
        <end position="370"/>
    </location>
</feature>
<dbReference type="InterPro" id="IPR004481">
    <property type="entry name" value="K/Na/Ca-exchanger"/>
</dbReference>
<evidence type="ECO:0000256" key="5">
    <source>
        <dbReference type="ARBA" id="ARBA00022989"/>
    </source>
</evidence>
<dbReference type="OrthoDB" id="2127281at2759"/>
<keyword evidence="5 8" id="KW-1133">Transmembrane helix</keyword>
<feature type="domain" description="Sodium/calcium exchanger membrane region" evidence="9">
    <location>
        <begin position="17"/>
        <end position="154"/>
    </location>
</feature>
<feature type="transmembrane region" description="Helical" evidence="8">
    <location>
        <begin position="292"/>
        <end position="313"/>
    </location>
</feature>